<name>W6ATE5_9CAUD</name>
<organism evidence="1 2">
    <name type="scientific">Enterobacter phage PG7</name>
    <dbReference type="NCBI Taxonomy" id="1455074"/>
    <lineage>
        <taxon>Viruses</taxon>
        <taxon>Duplodnaviria</taxon>
        <taxon>Heunggongvirae</taxon>
        <taxon>Uroviricota</taxon>
        <taxon>Caudoviricetes</taxon>
        <taxon>Pantevenvirales</taxon>
        <taxon>Straboviridae</taxon>
        <taxon>Tevenvirinae</taxon>
        <taxon>Karamvirus</taxon>
        <taxon>Karamvirus pg7</taxon>
    </lineage>
</organism>
<keyword evidence="2" id="KW-1185">Reference proteome</keyword>
<evidence type="ECO:0000313" key="2">
    <source>
        <dbReference type="Proteomes" id="UP000019300"/>
    </source>
</evidence>
<accession>W6ATE5</accession>
<dbReference type="Proteomes" id="UP000019300">
    <property type="component" value="Segment"/>
</dbReference>
<gene>
    <name evidence="1" type="ORF">PG7_137</name>
</gene>
<proteinExistence type="predicted"/>
<dbReference type="EMBL" id="KJ101592">
    <property type="protein sequence ID" value="AHI61040.1"/>
    <property type="molecule type" value="Genomic_DNA"/>
</dbReference>
<evidence type="ECO:0000313" key="1">
    <source>
        <dbReference type="EMBL" id="AHI61040.1"/>
    </source>
</evidence>
<sequence length="117" mass="13683">MKGLNPNYCYIIDHYFYYPNKYGSHDSCCLSALMNVVICNGKLNTGIREAAGDIIIQLSEREHPWDSLPDQIFDLLGGWNWKECYPIKTPEEPIENFIRICRKNQRKNRLQQKSSVL</sequence>
<dbReference type="RefSeq" id="YP_009005401.1">
    <property type="nucleotide sequence ID" value="NC_023561.1"/>
</dbReference>
<dbReference type="GeneID" id="18502395"/>
<dbReference type="KEGG" id="vg:18502395"/>
<reference evidence="1 2" key="1">
    <citation type="submission" date="2014-01" db="EMBL/GenBank/DDBJ databases">
        <title>Characterization of a Potential Antibacterial Agent, phage PG7, for the Treatment of Enterobacter cloacae Infection in Mice.</title>
        <authorList>
            <person name="Wang S.W."/>
            <person name="Jin J."/>
            <person name="Chen S.J."/>
            <person name="Zhang G."/>
            <person name="Li Z.J."/>
            <person name="Li Y.H."/>
            <person name="Wang X.T."/>
            <person name="Wang J."/>
            <person name="Wang S.M."/>
            <person name="Wang Z.Q."/>
            <person name="Zhao G.Q."/>
        </authorList>
    </citation>
    <scope>NUCLEOTIDE SEQUENCE [LARGE SCALE GENOMIC DNA]</scope>
</reference>
<protein>
    <submittedName>
        <fullName evidence="1">Uncharacterized protein</fullName>
    </submittedName>
</protein>